<dbReference type="Pfam" id="PF20648">
    <property type="entry name" value="DUF6809"/>
    <property type="match status" value="1"/>
</dbReference>
<gene>
    <name evidence="1" type="ORF">SAMN02745243_03804</name>
</gene>
<dbReference type="STRING" id="1121950.SAMN02745243_03804"/>
<evidence type="ECO:0000313" key="1">
    <source>
        <dbReference type="EMBL" id="SHK82527.1"/>
    </source>
</evidence>
<sequence>MKEAEPQEINFSPHTASYQELLELMKKYQKELKDIIPNENQEKVDMLVSTILKLSDEENYESYRQGFSYGVRLTAEAFLIGQDTDERRKGTV</sequence>
<organism evidence="1 2">
    <name type="scientific">Hespellia stercorisuis DSM 15480</name>
    <dbReference type="NCBI Taxonomy" id="1121950"/>
    <lineage>
        <taxon>Bacteria</taxon>
        <taxon>Bacillati</taxon>
        <taxon>Bacillota</taxon>
        <taxon>Clostridia</taxon>
        <taxon>Lachnospirales</taxon>
        <taxon>Lachnospiraceae</taxon>
        <taxon>Hespellia</taxon>
    </lineage>
</organism>
<dbReference type="RefSeq" id="WP_073113078.1">
    <property type="nucleotide sequence ID" value="NZ_FQZY01000092.1"/>
</dbReference>
<dbReference type="EMBL" id="FQZY01000092">
    <property type="protein sequence ID" value="SHK82527.1"/>
    <property type="molecule type" value="Genomic_DNA"/>
</dbReference>
<evidence type="ECO:0000313" key="2">
    <source>
        <dbReference type="Proteomes" id="UP000184301"/>
    </source>
</evidence>
<accession>A0A1M6VLV4</accession>
<keyword evidence="2" id="KW-1185">Reference proteome</keyword>
<reference evidence="1 2" key="1">
    <citation type="submission" date="2016-11" db="EMBL/GenBank/DDBJ databases">
        <authorList>
            <person name="Jaros S."/>
            <person name="Januszkiewicz K."/>
            <person name="Wedrychowicz H."/>
        </authorList>
    </citation>
    <scope>NUCLEOTIDE SEQUENCE [LARGE SCALE GENOMIC DNA]</scope>
    <source>
        <strain evidence="1 2">DSM 15480</strain>
    </source>
</reference>
<protein>
    <submittedName>
        <fullName evidence="1">Uncharacterized protein</fullName>
    </submittedName>
</protein>
<dbReference type="AlphaFoldDB" id="A0A1M6VLV4"/>
<proteinExistence type="predicted"/>
<dbReference type="Proteomes" id="UP000184301">
    <property type="component" value="Unassembled WGS sequence"/>
</dbReference>
<dbReference type="InterPro" id="IPR049215">
    <property type="entry name" value="DUF6809"/>
</dbReference>
<name>A0A1M6VLV4_9FIRM</name>